<feature type="region of interest" description="Disordered" evidence="1">
    <location>
        <begin position="37"/>
        <end position="56"/>
    </location>
</feature>
<evidence type="ECO:0000313" key="3">
    <source>
        <dbReference type="Proteomes" id="UP000696280"/>
    </source>
</evidence>
<keyword evidence="3" id="KW-1185">Reference proteome</keyword>
<dbReference type="AlphaFoldDB" id="A0A9N9PQA0"/>
<evidence type="ECO:0000313" key="2">
    <source>
        <dbReference type="EMBL" id="CAG8955551.1"/>
    </source>
</evidence>
<evidence type="ECO:0000256" key="1">
    <source>
        <dbReference type="SAM" id="MobiDB-lite"/>
    </source>
</evidence>
<accession>A0A9N9PQA0</accession>
<dbReference type="EMBL" id="CAJVRL010000064">
    <property type="protein sequence ID" value="CAG8955551.1"/>
    <property type="molecule type" value="Genomic_DNA"/>
</dbReference>
<sequence>MQQKHEDELRGETAQDFQATISGKAFNINTAMSDYRREQEASEYTTPFPVPQSPAKVNFRDVSRDIASEDKGGSGCFPDVDSFLKVSIHRLDFAKNLNLRNPQPWEQIRFIPEQHVEIRIPPNYVQVRAHTHANCDTEELQM</sequence>
<organism evidence="2 3">
    <name type="scientific">Hymenoscyphus fraxineus</name>
    <dbReference type="NCBI Taxonomy" id="746836"/>
    <lineage>
        <taxon>Eukaryota</taxon>
        <taxon>Fungi</taxon>
        <taxon>Dikarya</taxon>
        <taxon>Ascomycota</taxon>
        <taxon>Pezizomycotina</taxon>
        <taxon>Leotiomycetes</taxon>
        <taxon>Helotiales</taxon>
        <taxon>Helotiaceae</taxon>
        <taxon>Hymenoscyphus</taxon>
    </lineage>
</organism>
<dbReference type="Proteomes" id="UP000696280">
    <property type="component" value="Unassembled WGS sequence"/>
</dbReference>
<gene>
    <name evidence="2" type="ORF">HYFRA_00009505</name>
</gene>
<comment type="caution">
    <text evidence="2">The sequence shown here is derived from an EMBL/GenBank/DDBJ whole genome shotgun (WGS) entry which is preliminary data.</text>
</comment>
<protein>
    <submittedName>
        <fullName evidence="2">Uncharacterized protein</fullName>
    </submittedName>
</protein>
<reference evidence="2" key="1">
    <citation type="submission" date="2021-07" db="EMBL/GenBank/DDBJ databases">
        <authorList>
            <person name="Durling M."/>
        </authorList>
    </citation>
    <scope>NUCLEOTIDE SEQUENCE</scope>
</reference>
<proteinExistence type="predicted"/>
<name>A0A9N9PQA0_9HELO</name>